<keyword evidence="2" id="KW-1185">Reference proteome</keyword>
<sequence>MDISEEKKNEYFKTVNENIKTKGFHTTAVLEDVDFTPFAYSTGIFENFEIPELIISGLGPNFSGELIENYVEKYKFNKVPINTKIENLTDRFPIFFIEVENENLVENVLSSIKFYENREYKYLQLIFPDLNLYFPTNPNYDYDQKIFGEFKI</sequence>
<name>A0A1T5G7N3_9FLAO</name>
<proteinExistence type="predicted"/>
<dbReference type="AlphaFoldDB" id="A0A1T5G7N3"/>
<organism evidence="1 2">
    <name type="scientific">Soonwooa buanensis</name>
    <dbReference type="NCBI Taxonomy" id="619805"/>
    <lineage>
        <taxon>Bacteria</taxon>
        <taxon>Pseudomonadati</taxon>
        <taxon>Bacteroidota</taxon>
        <taxon>Flavobacteriia</taxon>
        <taxon>Flavobacteriales</taxon>
        <taxon>Weeksellaceae</taxon>
        <taxon>Chryseobacterium group</taxon>
        <taxon>Soonwooa</taxon>
    </lineage>
</organism>
<evidence type="ECO:0000313" key="2">
    <source>
        <dbReference type="Proteomes" id="UP000191112"/>
    </source>
</evidence>
<dbReference type="InterPro" id="IPR025358">
    <property type="entry name" value="DUF4262"/>
</dbReference>
<dbReference type="STRING" id="619805.SAMN05660477_02621"/>
<protein>
    <recommendedName>
        <fullName evidence="3">DUF4262 domain-containing protein</fullName>
    </recommendedName>
</protein>
<dbReference type="EMBL" id="FUYZ01000010">
    <property type="protein sequence ID" value="SKC04397.1"/>
    <property type="molecule type" value="Genomic_DNA"/>
</dbReference>
<gene>
    <name evidence="1" type="ORF">SAMN05660477_02621</name>
</gene>
<reference evidence="1 2" key="1">
    <citation type="submission" date="2017-02" db="EMBL/GenBank/DDBJ databases">
        <authorList>
            <person name="Peterson S.W."/>
        </authorList>
    </citation>
    <scope>NUCLEOTIDE SEQUENCE [LARGE SCALE GENOMIC DNA]</scope>
    <source>
        <strain evidence="1 2">DSM 22323</strain>
    </source>
</reference>
<dbReference type="Pfam" id="PF14081">
    <property type="entry name" value="DUF4262"/>
    <property type="match status" value="1"/>
</dbReference>
<dbReference type="RefSeq" id="WP_221405230.1">
    <property type="nucleotide sequence ID" value="NZ_FUYZ01000010.1"/>
</dbReference>
<dbReference type="Proteomes" id="UP000191112">
    <property type="component" value="Unassembled WGS sequence"/>
</dbReference>
<evidence type="ECO:0008006" key="3">
    <source>
        <dbReference type="Google" id="ProtNLM"/>
    </source>
</evidence>
<accession>A0A1T5G7N3</accession>
<evidence type="ECO:0000313" key="1">
    <source>
        <dbReference type="EMBL" id="SKC04397.1"/>
    </source>
</evidence>